<evidence type="ECO:0000313" key="4">
    <source>
        <dbReference type="Proteomes" id="UP001283361"/>
    </source>
</evidence>
<feature type="signal peptide" evidence="2">
    <location>
        <begin position="1"/>
        <end position="29"/>
    </location>
</feature>
<evidence type="ECO:0000256" key="2">
    <source>
        <dbReference type="SAM" id="SignalP"/>
    </source>
</evidence>
<comment type="caution">
    <text evidence="3">The sequence shown here is derived from an EMBL/GenBank/DDBJ whole genome shotgun (WGS) entry which is preliminary data.</text>
</comment>
<dbReference type="EMBL" id="JAWDGP010003795">
    <property type="protein sequence ID" value="KAK3770637.1"/>
    <property type="molecule type" value="Genomic_DNA"/>
</dbReference>
<accession>A0AAE0ZLH1</accession>
<gene>
    <name evidence="3" type="ORF">RRG08_052977</name>
</gene>
<protein>
    <submittedName>
        <fullName evidence="3">Uncharacterized protein</fullName>
    </submittedName>
</protein>
<keyword evidence="2" id="KW-0732">Signal</keyword>
<sequence length="214" mass="24181">MAFTARHFRHHRTKLVMLLWVLKFHYVSTSDNSRAEDLKQQDAQTSSPFEKSGYRGRTANISTTCGPDRSVHLQLGWAGRYSDTCLALSGGEETERIPPTALEDMEENHGDSEEIYRVDGGEVLGKRRCCIITDKWQSWFLKSFTESPGIRQCNNLDQPPSESELLRELSQGSPSILGSYFTGSDVMSEKPHKVTEWHGFVKSRGDTLDRPSPV</sequence>
<dbReference type="Proteomes" id="UP001283361">
    <property type="component" value="Unassembled WGS sequence"/>
</dbReference>
<dbReference type="AlphaFoldDB" id="A0AAE0ZLH1"/>
<feature type="chain" id="PRO_5042264614" evidence="2">
    <location>
        <begin position="30"/>
        <end position="214"/>
    </location>
</feature>
<keyword evidence="4" id="KW-1185">Reference proteome</keyword>
<feature type="region of interest" description="Disordered" evidence="1">
    <location>
        <begin position="33"/>
        <end position="53"/>
    </location>
</feature>
<proteinExistence type="predicted"/>
<name>A0AAE0ZLH1_9GAST</name>
<evidence type="ECO:0000313" key="3">
    <source>
        <dbReference type="EMBL" id="KAK3770637.1"/>
    </source>
</evidence>
<evidence type="ECO:0000256" key="1">
    <source>
        <dbReference type="SAM" id="MobiDB-lite"/>
    </source>
</evidence>
<reference evidence="3" key="1">
    <citation type="journal article" date="2023" name="G3 (Bethesda)">
        <title>A reference genome for the long-term kleptoplast-retaining sea slug Elysia crispata morphotype clarki.</title>
        <authorList>
            <person name="Eastman K.E."/>
            <person name="Pendleton A.L."/>
            <person name="Shaikh M.A."/>
            <person name="Suttiyut T."/>
            <person name="Ogas R."/>
            <person name="Tomko P."/>
            <person name="Gavelis G."/>
            <person name="Widhalm J.R."/>
            <person name="Wisecaver J.H."/>
        </authorList>
    </citation>
    <scope>NUCLEOTIDE SEQUENCE</scope>
    <source>
        <strain evidence="3">ECLA1</strain>
    </source>
</reference>
<organism evidence="3 4">
    <name type="scientific">Elysia crispata</name>
    <name type="common">lettuce slug</name>
    <dbReference type="NCBI Taxonomy" id="231223"/>
    <lineage>
        <taxon>Eukaryota</taxon>
        <taxon>Metazoa</taxon>
        <taxon>Spiralia</taxon>
        <taxon>Lophotrochozoa</taxon>
        <taxon>Mollusca</taxon>
        <taxon>Gastropoda</taxon>
        <taxon>Heterobranchia</taxon>
        <taxon>Euthyneura</taxon>
        <taxon>Panpulmonata</taxon>
        <taxon>Sacoglossa</taxon>
        <taxon>Placobranchoidea</taxon>
        <taxon>Plakobranchidae</taxon>
        <taxon>Elysia</taxon>
    </lineage>
</organism>